<dbReference type="Pfam" id="PF10536">
    <property type="entry name" value="PMD"/>
    <property type="match status" value="1"/>
</dbReference>
<comment type="caution">
    <text evidence="2">The sequence shown here is derived from an EMBL/GenBank/DDBJ whole genome shotgun (WGS) entry which is preliminary data.</text>
</comment>
<keyword evidence="3" id="KW-1185">Reference proteome</keyword>
<feature type="domain" description="Aminotransferase-like plant mobile" evidence="1">
    <location>
        <begin position="15"/>
        <end position="68"/>
    </location>
</feature>
<protein>
    <recommendedName>
        <fullName evidence="1">Aminotransferase-like plant mobile domain-containing protein</fullName>
    </recommendedName>
</protein>
<evidence type="ECO:0000313" key="3">
    <source>
        <dbReference type="Proteomes" id="UP000828251"/>
    </source>
</evidence>
<gene>
    <name evidence="2" type="ORF">J1N35_005082</name>
</gene>
<name>A0A9D4AGP9_9ROSI</name>
<dbReference type="AlphaFoldDB" id="A0A9D4AGP9"/>
<organism evidence="2 3">
    <name type="scientific">Gossypium stocksii</name>
    <dbReference type="NCBI Taxonomy" id="47602"/>
    <lineage>
        <taxon>Eukaryota</taxon>
        <taxon>Viridiplantae</taxon>
        <taxon>Streptophyta</taxon>
        <taxon>Embryophyta</taxon>
        <taxon>Tracheophyta</taxon>
        <taxon>Spermatophyta</taxon>
        <taxon>Magnoliopsida</taxon>
        <taxon>eudicotyledons</taxon>
        <taxon>Gunneridae</taxon>
        <taxon>Pentapetalae</taxon>
        <taxon>rosids</taxon>
        <taxon>malvids</taxon>
        <taxon>Malvales</taxon>
        <taxon>Malvaceae</taxon>
        <taxon>Malvoideae</taxon>
        <taxon>Gossypium</taxon>
    </lineage>
</organism>
<evidence type="ECO:0000259" key="1">
    <source>
        <dbReference type="Pfam" id="PF10536"/>
    </source>
</evidence>
<accession>A0A9D4AGP9</accession>
<dbReference type="EMBL" id="JAIQCV010000002">
    <property type="protein sequence ID" value="KAH1121922.1"/>
    <property type="molecule type" value="Genomic_DNA"/>
</dbReference>
<proteinExistence type="predicted"/>
<dbReference type="OrthoDB" id="996626at2759"/>
<dbReference type="Proteomes" id="UP000828251">
    <property type="component" value="Unassembled WGS sequence"/>
</dbReference>
<reference evidence="2 3" key="1">
    <citation type="journal article" date="2021" name="Plant Biotechnol. J.">
        <title>Multi-omics assisted identification of the key and species-specific regulatory components of drought-tolerant mechanisms in Gossypium stocksii.</title>
        <authorList>
            <person name="Yu D."/>
            <person name="Ke L."/>
            <person name="Zhang D."/>
            <person name="Wu Y."/>
            <person name="Sun Y."/>
            <person name="Mei J."/>
            <person name="Sun J."/>
            <person name="Sun Y."/>
        </authorList>
    </citation>
    <scope>NUCLEOTIDE SEQUENCE [LARGE SCALE GENOMIC DNA]</scope>
    <source>
        <strain evidence="3">cv. E1</strain>
        <tissue evidence="2">Leaf</tissue>
    </source>
</reference>
<sequence length="99" mass="11369">MLKGCQFIYGIYDGKVEHHSDMVATLVEKWRQKTLTFHFPFRETAITLKVITSITNLPINREVVIVDSTIGPAFKCSQFLYVLPSREKLEKDLDRSAHG</sequence>
<dbReference type="InterPro" id="IPR019557">
    <property type="entry name" value="AminoTfrase-like_pln_mobile"/>
</dbReference>
<evidence type="ECO:0000313" key="2">
    <source>
        <dbReference type="EMBL" id="KAH1121922.1"/>
    </source>
</evidence>